<gene>
    <name evidence="3" type="ORF">GCM10009682_40360</name>
</gene>
<comment type="similarity">
    <text evidence="1">Belongs to the ROK (NagC/XylR) family.</text>
</comment>
<reference evidence="3 4" key="1">
    <citation type="journal article" date="2019" name="Int. J. Syst. Evol. Microbiol.">
        <title>The Global Catalogue of Microorganisms (GCM) 10K type strain sequencing project: providing services to taxonomists for standard genome sequencing and annotation.</title>
        <authorList>
            <consortium name="The Broad Institute Genomics Platform"/>
            <consortium name="The Broad Institute Genome Sequencing Center for Infectious Disease"/>
            <person name="Wu L."/>
            <person name="Ma J."/>
        </authorList>
    </citation>
    <scope>NUCLEOTIDE SEQUENCE [LARGE SCALE GENOMIC DNA]</scope>
    <source>
        <strain evidence="3 4">JCM 13250</strain>
    </source>
</reference>
<dbReference type="InterPro" id="IPR000600">
    <property type="entry name" value="ROK"/>
</dbReference>
<sequence length="340" mass="33819">MTPSADWAIAIDIGATKIAGALVDATGTMREQRVRPTLAGADGEDLVWPQLGALIDDLSAVAPGALAGVGIGSAGPLDLVAGTVSPVNIPAWRAFPLVEHVRRQAGLPVRLAGDGICAAVGEHWLGAARGVDDVIVIVVSTGVGGGIIQLGRLHQGRSGNAGHIGHMVVDLDGEPCPCGGRGCVEAMSSGPSMVSWALRQGWRPPGSASTAVELAASARAGDPVPVAAFQRAARSLAAGITSVAAAGDLTDAVIGGGVAQAADVLLPPLRAAIAEYARLDFVRDLRVGVAELGGAAGLYGAAALIHDPARYGGPFPDPAAGQRGGGAVLPRGTSRGVVSS</sequence>
<comment type="caution">
    <text evidence="3">The sequence shown here is derived from an EMBL/GenBank/DDBJ whole genome shotgun (WGS) entry which is preliminary data.</text>
</comment>
<proteinExistence type="inferred from homology"/>
<dbReference type="Pfam" id="PF00480">
    <property type="entry name" value="ROK"/>
    <property type="match status" value="1"/>
</dbReference>
<dbReference type="EMBL" id="BAAALT010000130">
    <property type="protein sequence ID" value="GAA1815214.1"/>
    <property type="molecule type" value="Genomic_DNA"/>
</dbReference>
<dbReference type="PANTHER" id="PTHR18964:SF169">
    <property type="entry name" value="N-ACETYLMANNOSAMINE KINASE"/>
    <property type="match status" value="1"/>
</dbReference>
<dbReference type="Proteomes" id="UP001500218">
    <property type="component" value="Unassembled WGS sequence"/>
</dbReference>
<evidence type="ECO:0000313" key="4">
    <source>
        <dbReference type="Proteomes" id="UP001500218"/>
    </source>
</evidence>
<dbReference type="InterPro" id="IPR049874">
    <property type="entry name" value="ROK_cs"/>
</dbReference>
<evidence type="ECO:0000256" key="1">
    <source>
        <dbReference type="ARBA" id="ARBA00006479"/>
    </source>
</evidence>
<accession>A0ABN2MAK0</accession>
<feature type="region of interest" description="Disordered" evidence="2">
    <location>
        <begin position="315"/>
        <end position="340"/>
    </location>
</feature>
<name>A0ABN2MAK0_9ACTN</name>
<organism evidence="3 4">
    <name type="scientific">Luedemannella flava</name>
    <dbReference type="NCBI Taxonomy" id="349316"/>
    <lineage>
        <taxon>Bacteria</taxon>
        <taxon>Bacillati</taxon>
        <taxon>Actinomycetota</taxon>
        <taxon>Actinomycetes</taxon>
        <taxon>Micromonosporales</taxon>
        <taxon>Micromonosporaceae</taxon>
        <taxon>Luedemannella</taxon>
    </lineage>
</organism>
<dbReference type="PROSITE" id="PS01125">
    <property type="entry name" value="ROK"/>
    <property type="match status" value="1"/>
</dbReference>
<dbReference type="RefSeq" id="WP_344134397.1">
    <property type="nucleotide sequence ID" value="NZ_BAAALT010000130.1"/>
</dbReference>
<evidence type="ECO:0000313" key="3">
    <source>
        <dbReference type="EMBL" id="GAA1815214.1"/>
    </source>
</evidence>
<dbReference type="PANTHER" id="PTHR18964">
    <property type="entry name" value="ROK (REPRESSOR, ORF, KINASE) FAMILY"/>
    <property type="match status" value="1"/>
</dbReference>
<evidence type="ECO:0000256" key="2">
    <source>
        <dbReference type="SAM" id="MobiDB-lite"/>
    </source>
</evidence>
<dbReference type="InterPro" id="IPR043129">
    <property type="entry name" value="ATPase_NBD"/>
</dbReference>
<protein>
    <submittedName>
        <fullName evidence="3">ROK family protein</fullName>
    </submittedName>
</protein>
<dbReference type="Gene3D" id="3.30.420.40">
    <property type="match status" value="2"/>
</dbReference>
<keyword evidence="4" id="KW-1185">Reference proteome</keyword>
<dbReference type="SUPFAM" id="SSF53067">
    <property type="entry name" value="Actin-like ATPase domain"/>
    <property type="match status" value="1"/>
</dbReference>